<feature type="compositionally biased region" description="Polar residues" evidence="2">
    <location>
        <begin position="127"/>
        <end position="140"/>
    </location>
</feature>
<feature type="compositionally biased region" description="Polar residues" evidence="2">
    <location>
        <begin position="36"/>
        <end position="45"/>
    </location>
</feature>
<organism evidence="3 4">
    <name type="scientific">Coleophoma crateriformis</name>
    <dbReference type="NCBI Taxonomy" id="565419"/>
    <lineage>
        <taxon>Eukaryota</taxon>
        <taxon>Fungi</taxon>
        <taxon>Dikarya</taxon>
        <taxon>Ascomycota</taxon>
        <taxon>Pezizomycotina</taxon>
        <taxon>Leotiomycetes</taxon>
        <taxon>Helotiales</taxon>
        <taxon>Dermateaceae</taxon>
        <taxon>Coleophoma</taxon>
    </lineage>
</organism>
<feature type="region of interest" description="Disordered" evidence="2">
    <location>
        <begin position="1"/>
        <end position="88"/>
    </location>
</feature>
<dbReference type="AlphaFoldDB" id="A0A3D8SMF6"/>
<evidence type="ECO:0000256" key="2">
    <source>
        <dbReference type="SAM" id="MobiDB-lite"/>
    </source>
</evidence>
<keyword evidence="1" id="KW-0175">Coiled coil</keyword>
<feature type="region of interest" description="Disordered" evidence="2">
    <location>
        <begin position="581"/>
        <end position="605"/>
    </location>
</feature>
<evidence type="ECO:0008006" key="5">
    <source>
        <dbReference type="Google" id="ProtNLM"/>
    </source>
</evidence>
<sequence length="605" mass="66799">MSRTTPFFSRRSPDSTSESFLPQYNDAHSLADLSPRPSTERNVSTSPPPSFYRSQNPAPKPNYISSEASSSRTHSVTGLSPGPTSPQRRRKIQFAAPPAPIAQSVLLHNEHLKHGKEGQASAGRNGDTLSGSVMMSTSGYRTRRKKSGSLDALLGLERREKAIQKDLQDLLDLQSAGLVQGFGGGSGGRPSATDIDGLSDAGSSTPTSRSVLLDRNTSQSREKTRGGVMPVRQPKKRSVGLRGARRGLLRDMGELVDIKIDESALIDLEINRREDALKNVKVWEERISGFGIKLRSATEDGEDNRIIAELRSEQKAVDTEIREMEDRLLQMRARKRWLGERINETVNKKEARLSSYRGALRDAETEVKEFLRRPPVDVSPISSGEEESFMALPPNRRTLGMAKEWWTKEISALEERRKEIELEKEALDEGAKIWEASMQSVMEFEDDLRTQMKIGVDDPEALKRQVAKMGSVISDLAANLKIAEEKHWNLLICAVGAEVEAFREGENILRGALGMSDSKDLVDVQPAAEAEVHVDGGVELEDDNDGDSVREGLEQALQGTIGSEGTAENNELQLRKLTSLEREVTDSSEDDGPPAELMFDHYSAA</sequence>
<keyword evidence="4" id="KW-1185">Reference proteome</keyword>
<dbReference type="Proteomes" id="UP000256328">
    <property type="component" value="Unassembled WGS sequence"/>
</dbReference>
<feature type="coiled-coil region" evidence="1">
    <location>
        <begin position="403"/>
        <end position="430"/>
    </location>
</feature>
<protein>
    <recommendedName>
        <fullName evidence="5">Autophagy-related protein 28</fullName>
    </recommendedName>
</protein>
<feature type="coiled-coil region" evidence="1">
    <location>
        <begin position="307"/>
        <end position="373"/>
    </location>
</feature>
<evidence type="ECO:0000313" key="4">
    <source>
        <dbReference type="Proteomes" id="UP000256328"/>
    </source>
</evidence>
<accession>A0A3D8SMF6</accession>
<dbReference type="EMBL" id="PDLN01000004">
    <property type="protein sequence ID" value="RDW87497.1"/>
    <property type="molecule type" value="Genomic_DNA"/>
</dbReference>
<feature type="region of interest" description="Disordered" evidence="2">
    <location>
        <begin position="114"/>
        <end position="144"/>
    </location>
</feature>
<proteinExistence type="predicted"/>
<reference evidence="3 4" key="1">
    <citation type="journal article" date="2018" name="IMA Fungus">
        <title>IMA Genome-F 9: Draft genome sequence of Annulohypoxylon stygium, Aspergillus mulundensis, Berkeleyomyces basicola (syn. Thielaviopsis basicola), Ceratocystis smalleyi, two Cercospora beticola strains, Coleophoma cylindrospora, Fusarium fracticaudum, Phialophora cf. hyalina, and Morchella septimelata.</title>
        <authorList>
            <person name="Wingfield B.D."/>
            <person name="Bills G.F."/>
            <person name="Dong Y."/>
            <person name="Huang W."/>
            <person name="Nel W.J."/>
            <person name="Swalarsk-Parry B.S."/>
            <person name="Vaghefi N."/>
            <person name="Wilken P.M."/>
            <person name="An Z."/>
            <person name="de Beer Z.W."/>
            <person name="De Vos L."/>
            <person name="Chen L."/>
            <person name="Duong T.A."/>
            <person name="Gao Y."/>
            <person name="Hammerbacher A."/>
            <person name="Kikkert J.R."/>
            <person name="Li Y."/>
            <person name="Li H."/>
            <person name="Li K."/>
            <person name="Li Q."/>
            <person name="Liu X."/>
            <person name="Ma X."/>
            <person name="Naidoo K."/>
            <person name="Pethybridge S.J."/>
            <person name="Sun J."/>
            <person name="Steenkamp E.T."/>
            <person name="van der Nest M.A."/>
            <person name="van Wyk S."/>
            <person name="Wingfield M.J."/>
            <person name="Xiong C."/>
            <person name="Yue Q."/>
            <person name="Zhang X."/>
        </authorList>
    </citation>
    <scope>NUCLEOTIDE SEQUENCE [LARGE SCALE GENOMIC DNA]</scope>
    <source>
        <strain evidence="3 4">BP5796</strain>
    </source>
</reference>
<feature type="compositionally biased region" description="Polar residues" evidence="2">
    <location>
        <begin position="52"/>
        <end position="78"/>
    </location>
</feature>
<evidence type="ECO:0000256" key="1">
    <source>
        <dbReference type="SAM" id="Coils"/>
    </source>
</evidence>
<feature type="compositionally biased region" description="Polar residues" evidence="2">
    <location>
        <begin position="201"/>
        <end position="219"/>
    </location>
</feature>
<name>A0A3D8SMF6_9HELO</name>
<comment type="caution">
    <text evidence="3">The sequence shown here is derived from an EMBL/GenBank/DDBJ whole genome shotgun (WGS) entry which is preliminary data.</text>
</comment>
<feature type="region of interest" description="Disordered" evidence="2">
    <location>
        <begin position="182"/>
        <end position="240"/>
    </location>
</feature>
<evidence type="ECO:0000313" key="3">
    <source>
        <dbReference type="EMBL" id="RDW87497.1"/>
    </source>
</evidence>
<dbReference type="OrthoDB" id="5342758at2759"/>
<gene>
    <name evidence="3" type="ORF">BP5796_03191</name>
</gene>